<keyword evidence="1" id="KW-0175">Coiled coil</keyword>
<gene>
    <name evidence="3" type="ORF">F969_00593</name>
</gene>
<dbReference type="EMBL" id="APPE01000031">
    <property type="protein sequence ID" value="ENV00362.1"/>
    <property type="molecule type" value="Genomic_DNA"/>
</dbReference>
<feature type="transmembrane region" description="Helical" evidence="2">
    <location>
        <begin position="6"/>
        <end position="26"/>
    </location>
</feature>
<dbReference type="RefSeq" id="WP_004780843.1">
    <property type="nucleotide sequence ID" value="NZ_KB849398.1"/>
</dbReference>
<accession>N8VKB2</accession>
<reference evidence="3 4" key="1">
    <citation type="submission" date="2013-02" db="EMBL/GenBank/DDBJ databases">
        <title>The Genome Sequence of Acinetobacter sp. NIPH 899.</title>
        <authorList>
            <consortium name="The Broad Institute Genome Sequencing Platform"/>
            <consortium name="The Broad Institute Genome Sequencing Center for Infectious Disease"/>
            <person name="Cerqueira G."/>
            <person name="Feldgarden M."/>
            <person name="Courvalin P."/>
            <person name="Perichon B."/>
            <person name="Grillot-Courvalin C."/>
            <person name="Clermont D."/>
            <person name="Rocha E."/>
            <person name="Yoon E.-J."/>
            <person name="Nemec A."/>
            <person name="Walker B."/>
            <person name="Young S.K."/>
            <person name="Zeng Q."/>
            <person name="Gargeya S."/>
            <person name="Fitzgerald M."/>
            <person name="Haas B."/>
            <person name="Abouelleil A."/>
            <person name="Alvarado L."/>
            <person name="Arachchi H.M."/>
            <person name="Berlin A.M."/>
            <person name="Chapman S.B."/>
            <person name="Dewar J."/>
            <person name="Goldberg J."/>
            <person name="Griggs A."/>
            <person name="Gujja S."/>
            <person name="Hansen M."/>
            <person name="Howarth C."/>
            <person name="Imamovic A."/>
            <person name="Larimer J."/>
            <person name="McCowan C."/>
            <person name="Murphy C."/>
            <person name="Neiman D."/>
            <person name="Pearson M."/>
            <person name="Priest M."/>
            <person name="Roberts A."/>
            <person name="Saif S."/>
            <person name="Shea T."/>
            <person name="Sisk P."/>
            <person name="Sykes S."/>
            <person name="Wortman J."/>
            <person name="Nusbaum C."/>
            <person name="Birren B."/>
        </authorList>
    </citation>
    <scope>NUCLEOTIDE SEQUENCE [LARGE SCALE GENOMIC DNA]</scope>
    <source>
        <strain evidence="3 4">NIPH 899</strain>
    </source>
</reference>
<name>N8VKB2_9GAMM</name>
<dbReference type="Proteomes" id="UP000013070">
    <property type="component" value="Unassembled WGS sequence"/>
</dbReference>
<keyword evidence="2" id="KW-0812">Transmembrane</keyword>
<keyword evidence="2" id="KW-0472">Membrane</keyword>
<comment type="caution">
    <text evidence="3">The sequence shown here is derived from an EMBL/GenBank/DDBJ whole genome shotgun (WGS) entry which is preliminary data.</text>
</comment>
<evidence type="ECO:0008006" key="5">
    <source>
        <dbReference type="Google" id="ProtNLM"/>
    </source>
</evidence>
<keyword evidence="4" id="KW-1185">Reference proteome</keyword>
<sequence>MIRALIGSLCAAIVVLAITAICLWGWGQRNENKAIRAERSLEVEQGVSKDLRINLQTAQNSNTELAGQLQRERQLLQEYQAKTASLNKELLTQKEAIRILEREDKEFYSWSNTLLPISVIGLLTDPETAGNGGRNQN</sequence>
<evidence type="ECO:0000256" key="1">
    <source>
        <dbReference type="SAM" id="Coils"/>
    </source>
</evidence>
<protein>
    <recommendedName>
        <fullName evidence="5">LysB family phage lysis regulatory protein</fullName>
    </recommendedName>
</protein>
<feature type="coiled-coil region" evidence="1">
    <location>
        <begin position="62"/>
        <end position="103"/>
    </location>
</feature>
<dbReference type="AlphaFoldDB" id="N8VKB2"/>
<dbReference type="HOGENOM" id="CLU_1860885_0_0_6"/>
<proteinExistence type="predicted"/>
<keyword evidence="2" id="KW-1133">Transmembrane helix</keyword>
<dbReference type="PATRIC" id="fig|1217710.3.peg.563"/>
<evidence type="ECO:0000256" key="2">
    <source>
        <dbReference type="SAM" id="Phobius"/>
    </source>
</evidence>
<evidence type="ECO:0000313" key="3">
    <source>
        <dbReference type="EMBL" id="ENV00362.1"/>
    </source>
</evidence>
<evidence type="ECO:0000313" key="4">
    <source>
        <dbReference type="Proteomes" id="UP000013070"/>
    </source>
</evidence>
<organism evidence="3 4">
    <name type="scientific">Acinetobacter variabilis</name>
    <dbReference type="NCBI Taxonomy" id="70346"/>
    <lineage>
        <taxon>Bacteria</taxon>
        <taxon>Pseudomonadati</taxon>
        <taxon>Pseudomonadota</taxon>
        <taxon>Gammaproteobacteria</taxon>
        <taxon>Moraxellales</taxon>
        <taxon>Moraxellaceae</taxon>
        <taxon>Acinetobacter</taxon>
    </lineage>
</organism>